<gene>
    <name evidence="2" type="ORF">SEVIR_2G233800v2</name>
</gene>
<dbReference type="Gramene" id="TKW33415">
    <property type="protein sequence ID" value="TKW33415"/>
    <property type="gene ID" value="SEVIR_2G233800v2"/>
</dbReference>
<feature type="compositionally biased region" description="Basic and acidic residues" evidence="1">
    <location>
        <begin position="13"/>
        <end position="26"/>
    </location>
</feature>
<evidence type="ECO:0000256" key="1">
    <source>
        <dbReference type="SAM" id="MobiDB-lite"/>
    </source>
</evidence>
<evidence type="ECO:0000313" key="3">
    <source>
        <dbReference type="Proteomes" id="UP000298652"/>
    </source>
</evidence>
<dbReference type="EMBL" id="CM016553">
    <property type="protein sequence ID" value="TKW33415.1"/>
    <property type="molecule type" value="Genomic_DNA"/>
</dbReference>
<feature type="region of interest" description="Disordered" evidence="1">
    <location>
        <begin position="1"/>
        <end position="77"/>
    </location>
</feature>
<evidence type="ECO:0000313" key="2">
    <source>
        <dbReference type="EMBL" id="TKW33415.1"/>
    </source>
</evidence>
<feature type="region of interest" description="Disordered" evidence="1">
    <location>
        <begin position="105"/>
        <end position="144"/>
    </location>
</feature>
<proteinExistence type="predicted"/>
<name>A0A4U6VWC5_SETVI</name>
<dbReference type="Proteomes" id="UP000298652">
    <property type="component" value="Chromosome 2"/>
</dbReference>
<reference evidence="2" key="1">
    <citation type="submission" date="2019-03" db="EMBL/GenBank/DDBJ databases">
        <title>WGS assembly of Setaria viridis.</title>
        <authorList>
            <person name="Huang P."/>
            <person name="Jenkins J."/>
            <person name="Grimwood J."/>
            <person name="Barry K."/>
            <person name="Healey A."/>
            <person name="Mamidi S."/>
            <person name="Sreedasyam A."/>
            <person name="Shu S."/>
            <person name="Feldman M."/>
            <person name="Wu J."/>
            <person name="Yu Y."/>
            <person name="Chen C."/>
            <person name="Johnson J."/>
            <person name="Rokhsar D."/>
            <person name="Baxter I."/>
            <person name="Schmutz J."/>
            <person name="Brutnell T."/>
            <person name="Kellogg E."/>
        </authorList>
    </citation>
    <scope>NUCLEOTIDE SEQUENCE [LARGE SCALE GENOMIC DNA]</scope>
</reference>
<protein>
    <submittedName>
        <fullName evidence="2">Uncharacterized protein</fullName>
    </submittedName>
</protein>
<accession>A0A4U6VWC5</accession>
<organism evidence="2 3">
    <name type="scientific">Setaria viridis</name>
    <name type="common">Green bristlegrass</name>
    <name type="synonym">Setaria italica subsp. viridis</name>
    <dbReference type="NCBI Taxonomy" id="4556"/>
    <lineage>
        <taxon>Eukaryota</taxon>
        <taxon>Viridiplantae</taxon>
        <taxon>Streptophyta</taxon>
        <taxon>Embryophyta</taxon>
        <taxon>Tracheophyta</taxon>
        <taxon>Spermatophyta</taxon>
        <taxon>Magnoliopsida</taxon>
        <taxon>Liliopsida</taxon>
        <taxon>Poales</taxon>
        <taxon>Poaceae</taxon>
        <taxon>PACMAD clade</taxon>
        <taxon>Panicoideae</taxon>
        <taxon>Panicodae</taxon>
        <taxon>Paniceae</taxon>
        <taxon>Cenchrinae</taxon>
        <taxon>Setaria</taxon>
    </lineage>
</organism>
<sequence>MAWAAGGHPRRQRASDHGNLEVEGRRGKGGVEGGRERVGLTSTRHPPARSGRAWAVAPESPRKAVRGSGSGIRKSSDFVTRHRLRSEGAESFSVLPWSRSAGAAGGAGVFILSPGSPRPWPPSPGRGSRRPCSPTGGRGGLRPN</sequence>
<dbReference type="AlphaFoldDB" id="A0A4U6VWC5"/>
<keyword evidence="3" id="KW-1185">Reference proteome</keyword>